<dbReference type="Proteomes" id="UP000648908">
    <property type="component" value="Unassembled WGS sequence"/>
</dbReference>
<evidence type="ECO:0000313" key="2">
    <source>
        <dbReference type="Proteomes" id="UP000648908"/>
    </source>
</evidence>
<comment type="caution">
    <text evidence="1">The sequence shown here is derived from an EMBL/GenBank/DDBJ whole genome shotgun (WGS) entry which is preliminary data.</text>
</comment>
<protein>
    <submittedName>
        <fullName evidence="1">Uncharacterized protein</fullName>
    </submittedName>
</protein>
<sequence>MAILKTDRNTVYAYEPLPEDSFVQTYLGTPEGRKLLTTCPVADYRAAVGWAVRMADRMAYPVELVPMTAGEFTAKHRDRLAQMHDQARGRLRQVAIASMLEVMRDCDDPDTRAEAYAVLQTLKVAP</sequence>
<reference evidence="1" key="1">
    <citation type="submission" date="2021-01" db="EMBL/GenBank/DDBJ databases">
        <title>Tabrizicola alba sp. nov. a motile alkaliphilic bacterium isolated from a soda lake.</title>
        <authorList>
            <person name="Szuroczki S."/>
            <person name="Abbaszade G."/>
            <person name="Schumann P."/>
            <person name="Toth E."/>
        </authorList>
    </citation>
    <scope>NUCLEOTIDE SEQUENCE</scope>
    <source>
        <strain evidence="1">DMG-N-6</strain>
    </source>
</reference>
<dbReference type="RefSeq" id="WP_202687867.1">
    <property type="nucleotide sequence ID" value="NZ_JAESVN010000002.1"/>
</dbReference>
<evidence type="ECO:0000313" key="1">
    <source>
        <dbReference type="EMBL" id="MBL4917083.1"/>
    </source>
</evidence>
<organism evidence="1 2">
    <name type="scientific">Szabonella alba</name>
    <dbReference type="NCBI Taxonomy" id="2804194"/>
    <lineage>
        <taxon>Bacteria</taxon>
        <taxon>Pseudomonadati</taxon>
        <taxon>Pseudomonadota</taxon>
        <taxon>Alphaproteobacteria</taxon>
        <taxon>Rhodobacterales</taxon>
        <taxon>Paracoccaceae</taxon>
        <taxon>Szabonella</taxon>
    </lineage>
</organism>
<keyword evidence="2" id="KW-1185">Reference proteome</keyword>
<accession>A0A8K0VBB9</accession>
<proteinExistence type="predicted"/>
<dbReference type="EMBL" id="JAESVN010000002">
    <property type="protein sequence ID" value="MBL4917083.1"/>
    <property type="molecule type" value="Genomic_DNA"/>
</dbReference>
<name>A0A8K0VBB9_9RHOB</name>
<dbReference type="AlphaFoldDB" id="A0A8K0VBB9"/>
<gene>
    <name evidence="1" type="ORF">JL811_07580</name>
</gene>